<evidence type="ECO:0000313" key="6">
    <source>
        <dbReference type="EMBL" id="CAH0525796.1"/>
    </source>
</evidence>
<dbReference type="Proteomes" id="UP000838160">
    <property type="component" value="Unassembled WGS sequence"/>
</dbReference>
<evidence type="ECO:0000256" key="1">
    <source>
        <dbReference type="ARBA" id="ARBA00023015"/>
    </source>
</evidence>
<dbReference type="SMART" id="SM00342">
    <property type="entry name" value="HTH_ARAC"/>
    <property type="match status" value="1"/>
</dbReference>
<protein>
    <submittedName>
        <fullName evidence="6">HTH-type transcriptional activator RhaR</fullName>
    </submittedName>
</protein>
<dbReference type="Pfam" id="PF12833">
    <property type="entry name" value="HTH_18"/>
    <property type="match status" value="1"/>
</dbReference>
<feature type="region of interest" description="Disordered" evidence="4">
    <location>
        <begin position="316"/>
        <end position="337"/>
    </location>
</feature>
<dbReference type="InterPro" id="IPR050204">
    <property type="entry name" value="AraC_XylS_family_regulators"/>
</dbReference>
<reference evidence="6" key="1">
    <citation type="submission" date="2021-12" db="EMBL/GenBank/DDBJ databases">
        <authorList>
            <person name="Rodrigo-Torres L."/>
            <person name="Arahal R. D."/>
            <person name="Lucena T."/>
        </authorList>
    </citation>
    <scope>NUCLEOTIDE SEQUENCE</scope>
    <source>
        <strain evidence="6">CECT 8226</strain>
    </source>
</reference>
<organism evidence="6 7">
    <name type="scientific">Vibrio hippocampi</name>
    <dbReference type="NCBI Taxonomy" id="654686"/>
    <lineage>
        <taxon>Bacteria</taxon>
        <taxon>Pseudomonadati</taxon>
        <taxon>Pseudomonadota</taxon>
        <taxon>Gammaproteobacteria</taxon>
        <taxon>Vibrionales</taxon>
        <taxon>Vibrionaceae</taxon>
        <taxon>Vibrio</taxon>
    </lineage>
</organism>
<dbReference type="Gene3D" id="1.10.10.60">
    <property type="entry name" value="Homeodomain-like"/>
    <property type="match status" value="1"/>
</dbReference>
<evidence type="ECO:0000256" key="4">
    <source>
        <dbReference type="SAM" id="MobiDB-lite"/>
    </source>
</evidence>
<dbReference type="InterPro" id="IPR018060">
    <property type="entry name" value="HTH_AraC"/>
</dbReference>
<comment type="caution">
    <text evidence="6">The sequence shown here is derived from an EMBL/GenBank/DDBJ whole genome shotgun (WGS) entry which is preliminary data.</text>
</comment>
<name>A0ABN8DIG3_9VIBR</name>
<evidence type="ECO:0000259" key="5">
    <source>
        <dbReference type="PROSITE" id="PS01124"/>
    </source>
</evidence>
<keyword evidence="7" id="KW-1185">Reference proteome</keyword>
<evidence type="ECO:0000256" key="3">
    <source>
        <dbReference type="ARBA" id="ARBA00023163"/>
    </source>
</evidence>
<dbReference type="PROSITE" id="PS01124">
    <property type="entry name" value="HTH_ARAC_FAMILY_2"/>
    <property type="match status" value="1"/>
</dbReference>
<dbReference type="PANTHER" id="PTHR46796:SF12">
    <property type="entry name" value="HTH-TYPE DNA-BINDING TRANSCRIPTIONAL ACTIVATOR EUTR"/>
    <property type="match status" value="1"/>
</dbReference>
<keyword evidence="1" id="KW-0805">Transcription regulation</keyword>
<evidence type="ECO:0000256" key="2">
    <source>
        <dbReference type="ARBA" id="ARBA00023125"/>
    </source>
</evidence>
<keyword evidence="3" id="KW-0804">Transcription</keyword>
<gene>
    <name evidence="6" type="primary">rhaR_2</name>
    <name evidence="6" type="ORF">VHP8226_01327</name>
</gene>
<proteinExistence type="predicted"/>
<feature type="domain" description="HTH araC/xylS-type" evidence="5">
    <location>
        <begin position="211"/>
        <end position="316"/>
    </location>
</feature>
<dbReference type="PANTHER" id="PTHR46796">
    <property type="entry name" value="HTH-TYPE TRANSCRIPTIONAL ACTIVATOR RHAS-RELATED"/>
    <property type="match status" value="1"/>
</dbReference>
<feature type="compositionally biased region" description="Polar residues" evidence="4">
    <location>
        <begin position="320"/>
        <end position="330"/>
    </location>
</feature>
<accession>A0ABN8DIG3</accession>
<sequence>MQRIAQDNDTDNEPRLCSIYSNDANYQASNLTDWDQEFDQISDGYFLGSIDEIHFEGVHVFKETTNRSLRQQCRVNNPGIWLGFSSDNKSCLINNRAAPSDQFLCMPSGQDFELLTPDHFSIFGIVLNQQQLSEAVGDDIDLTSNHDELWLNHLCPTRLMDFRNYLTALLSAQHPAWSCHTHEVILRDAVFDLLYQSKLSGSNDTIPAQRQRVIARIKEYLNDAQLQSPITITDICQAVHVSRRSLQDVFNACFGISPKRYIHMLRLNQVRRALLQSSNNNTVADIAFNFGFFHLGQFSQDYKRLFGECPSDTAKRQRVNSEQPISSSSKEIVDVTL</sequence>
<keyword evidence="2" id="KW-0238">DNA-binding</keyword>
<dbReference type="RefSeq" id="WP_237484294.1">
    <property type="nucleotide sequence ID" value="NZ_CAKLCM010000002.1"/>
</dbReference>
<dbReference type="InterPro" id="IPR009057">
    <property type="entry name" value="Homeodomain-like_sf"/>
</dbReference>
<evidence type="ECO:0000313" key="7">
    <source>
        <dbReference type="Proteomes" id="UP000838160"/>
    </source>
</evidence>
<dbReference type="EMBL" id="CAKLCM010000002">
    <property type="protein sequence ID" value="CAH0525796.1"/>
    <property type="molecule type" value="Genomic_DNA"/>
</dbReference>
<dbReference type="SUPFAM" id="SSF46689">
    <property type="entry name" value="Homeodomain-like"/>
    <property type="match status" value="2"/>
</dbReference>